<gene>
    <name evidence="1" type="ORF">DFQ01_14411</name>
</gene>
<keyword evidence="2" id="KW-1185">Reference proteome</keyword>
<reference evidence="1 2" key="1">
    <citation type="submission" date="2018-05" db="EMBL/GenBank/DDBJ databases">
        <title>Genomic Encyclopedia of Type Strains, Phase III (KMG-III): the genomes of soil and plant-associated and newly described type strains.</title>
        <authorList>
            <person name="Whitman W."/>
        </authorList>
    </citation>
    <scope>NUCLEOTIDE SEQUENCE [LARGE SCALE GENOMIC DNA]</scope>
    <source>
        <strain evidence="1 2">CECT 5696</strain>
    </source>
</reference>
<proteinExistence type="predicted"/>
<comment type="caution">
    <text evidence="1">The sequence shown here is derived from an EMBL/GenBank/DDBJ whole genome shotgun (WGS) entry which is preliminary data.</text>
</comment>
<protein>
    <submittedName>
        <fullName evidence="1">Uncharacterized protein</fullName>
    </submittedName>
</protein>
<dbReference type="Proteomes" id="UP000246635">
    <property type="component" value="Unassembled WGS sequence"/>
</dbReference>
<organism evidence="1 2">
    <name type="scientific">Paenibacillus cellulosilyticus</name>
    <dbReference type="NCBI Taxonomy" id="375489"/>
    <lineage>
        <taxon>Bacteria</taxon>
        <taxon>Bacillati</taxon>
        <taxon>Bacillota</taxon>
        <taxon>Bacilli</taxon>
        <taxon>Bacillales</taxon>
        <taxon>Paenibacillaceae</taxon>
        <taxon>Paenibacillus</taxon>
    </lineage>
</organism>
<evidence type="ECO:0000313" key="2">
    <source>
        <dbReference type="Proteomes" id="UP000246635"/>
    </source>
</evidence>
<evidence type="ECO:0000313" key="1">
    <source>
        <dbReference type="EMBL" id="PWV90235.1"/>
    </source>
</evidence>
<sequence length="61" mass="6930">MIKVTTQQGTSVYLRHEHIRFKADGESRGTLIQFVTGSGDQLYATESHDEVCRLVMEDLCK</sequence>
<name>A0A2V2YDX4_9BACL</name>
<dbReference type="EMBL" id="QGTQ01000044">
    <property type="protein sequence ID" value="PWV90235.1"/>
    <property type="molecule type" value="Genomic_DNA"/>
</dbReference>
<accession>A0A2V2YDX4</accession>
<dbReference type="AlphaFoldDB" id="A0A2V2YDX4"/>